<dbReference type="Proteomes" id="UP000256829">
    <property type="component" value="Unassembled WGS sequence"/>
</dbReference>
<dbReference type="PANTHER" id="PTHR35006:SF4">
    <property type="entry name" value="BLR7706 PROTEIN"/>
    <property type="match status" value="1"/>
</dbReference>
<evidence type="ECO:0000313" key="2">
    <source>
        <dbReference type="EMBL" id="RDY66699.1"/>
    </source>
</evidence>
<gene>
    <name evidence="2" type="ORF">DX912_11255</name>
</gene>
<dbReference type="PANTHER" id="PTHR35006">
    <property type="entry name" value="GLYOXALASE FAMILY PROTEIN (AFU_ORTHOLOGUE AFUA_5G14830)"/>
    <property type="match status" value="1"/>
</dbReference>
<dbReference type="AlphaFoldDB" id="A0A3D8VBT0"/>
<dbReference type="EMBL" id="QTJR01000007">
    <property type="protein sequence ID" value="RDY66699.1"/>
    <property type="molecule type" value="Genomic_DNA"/>
</dbReference>
<proteinExistence type="predicted"/>
<protein>
    <submittedName>
        <fullName evidence="2">VOC family protein</fullName>
    </submittedName>
</protein>
<organism evidence="2 3">
    <name type="scientific">Lysobacter soli</name>
    <dbReference type="NCBI Taxonomy" id="453783"/>
    <lineage>
        <taxon>Bacteria</taxon>
        <taxon>Pseudomonadati</taxon>
        <taxon>Pseudomonadota</taxon>
        <taxon>Gammaproteobacteria</taxon>
        <taxon>Lysobacterales</taxon>
        <taxon>Lysobacteraceae</taxon>
        <taxon>Lysobacter</taxon>
    </lineage>
</organism>
<dbReference type="CDD" id="cd07262">
    <property type="entry name" value="VOC_like"/>
    <property type="match status" value="1"/>
</dbReference>
<dbReference type="InterPro" id="IPR029068">
    <property type="entry name" value="Glyas_Bleomycin-R_OHBP_Dase"/>
</dbReference>
<sequence length="126" mass="13661">MLHHISIGVRDLDLAGRFYDAALGALGFRRVFEDETAIGYGLVDGEDLLCLKLRKNAQPPGDGFHLAFAAPSRTAVLAFHLDALKVGGRDNGAPGLRLEYGEHYYAAFLIDPDGHRIEATINAPES</sequence>
<dbReference type="RefSeq" id="WP_115842621.1">
    <property type="nucleotide sequence ID" value="NZ_CP183976.1"/>
</dbReference>
<dbReference type="PROSITE" id="PS51819">
    <property type="entry name" value="VOC"/>
    <property type="match status" value="1"/>
</dbReference>
<dbReference type="InterPro" id="IPR004360">
    <property type="entry name" value="Glyas_Fos-R_dOase_dom"/>
</dbReference>
<dbReference type="Gene3D" id="3.10.180.10">
    <property type="entry name" value="2,3-Dihydroxybiphenyl 1,2-Dioxygenase, domain 1"/>
    <property type="match status" value="1"/>
</dbReference>
<evidence type="ECO:0000313" key="3">
    <source>
        <dbReference type="Proteomes" id="UP000256829"/>
    </source>
</evidence>
<reference evidence="2 3" key="1">
    <citation type="submission" date="2018-08" db="EMBL/GenBank/DDBJ databases">
        <title>Lysobacter soli KCTC 22011, whole genome shotgun sequence.</title>
        <authorList>
            <person name="Zhang X."/>
            <person name="Feng G."/>
            <person name="Zhu H."/>
        </authorList>
    </citation>
    <scope>NUCLEOTIDE SEQUENCE [LARGE SCALE GENOMIC DNA]</scope>
    <source>
        <strain evidence="2 3">KCTC 22011</strain>
    </source>
</reference>
<dbReference type="SUPFAM" id="SSF54593">
    <property type="entry name" value="Glyoxalase/Bleomycin resistance protein/Dihydroxybiphenyl dioxygenase"/>
    <property type="match status" value="1"/>
</dbReference>
<keyword evidence="3" id="KW-1185">Reference proteome</keyword>
<evidence type="ECO:0000259" key="1">
    <source>
        <dbReference type="PROSITE" id="PS51819"/>
    </source>
</evidence>
<accession>A0A3D8VBT0</accession>
<name>A0A3D8VBT0_9GAMM</name>
<comment type="caution">
    <text evidence="2">The sequence shown here is derived from an EMBL/GenBank/DDBJ whole genome shotgun (WGS) entry which is preliminary data.</text>
</comment>
<dbReference type="Pfam" id="PF00903">
    <property type="entry name" value="Glyoxalase"/>
    <property type="match status" value="1"/>
</dbReference>
<dbReference type="InterPro" id="IPR037523">
    <property type="entry name" value="VOC_core"/>
</dbReference>
<feature type="domain" description="VOC" evidence="1">
    <location>
        <begin position="1"/>
        <end position="122"/>
    </location>
</feature>